<reference evidence="3 4" key="1">
    <citation type="submission" date="2020-08" db="EMBL/GenBank/DDBJ databases">
        <title>The genome sequence of type strain Novosphingobium flavum NBRC 111647.</title>
        <authorList>
            <person name="Liu Y."/>
        </authorList>
    </citation>
    <scope>NUCLEOTIDE SEQUENCE [LARGE SCALE GENOMIC DNA]</scope>
    <source>
        <strain evidence="3 4">NBRC 111647</strain>
    </source>
</reference>
<evidence type="ECO:0000313" key="3">
    <source>
        <dbReference type="EMBL" id="MBC2665280.1"/>
    </source>
</evidence>
<dbReference type="InterPro" id="IPR050309">
    <property type="entry name" value="Type-B_Carboxylest/Lipase"/>
</dbReference>
<dbReference type="AlphaFoldDB" id="A0A7X1KLI8"/>
<dbReference type="InterPro" id="IPR029058">
    <property type="entry name" value="AB_hydrolase_fold"/>
</dbReference>
<accession>A0A7X1KLI8</accession>
<keyword evidence="4" id="KW-1185">Reference proteome</keyword>
<gene>
    <name evidence="3" type="ORF">H7F51_07095</name>
</gene>
<comment type="caution">
    <text evidence="3">The sequence shown here is derived from an EMBL/GenBank/DDBJ whole genome shotgun (WGS) entry which is preliminary data.</text>
</comment>
<dbReference type="EMBL" id="JACLAW010000004">
    <property type="protein sequence ID" value="MBC2665280.1"/>
    <property type="molecule type" value="Genomic_DNA"/>
</dbReference>
<evidence type="ECO:0000256" key="1">
    <source>
        <dbReference type="SAM" id="SignalP"/>
    </source>
</evidence>
<feature type="chain" id="PRO_5030870468" evidence="1">
    <location>
        <begin position="23"/>
        <end position="546"/>
    </location>
</feature>
<dbReference type="InterPro" id="IPR002018">
    <property type="entry name" value="CarbesteraseB"/>
</dbReference>
<dbReference type="SUPFAM" id="SSF53474">
    <property type="entry name" value="alpha/beta-Hydrolases"/>
    <property type="match status" value="1"/>
</dbReference>
<feature type="signal peptide" evidence="1">
    <location>
        <begin position="1"/>
        <end position="22"/>
    </location>
</feature>
<keyword evidence="1" id="KW-0732">Signal</keyword>
<dbReference type="Pfam" id="PF00135">
    <property type="entry name" value="COesterase"/>
    <property type="match status" value="1"/>
</dbReference>
<sequence>MRHIAISLSLALALCAASPVAAAGKRAAPRLGTVPLQVEGGLARGGPTSQAGVVTFRGLPYAAAPVGALRWRPPAPVKAWKGVRPAADPGAVCPQWPGEEIKDIAGVKIDEDCLNVDVWTGARSAAEKRPVIVWFHGGGRGFGAASEPRYDGAALAKKGVIVVTVNYRGGVMGLLATPELSRESAHGVSGNYGLMDDIAALKWVQRNIARFGGDPRNVTIAGQSFGSGSAHFLSLSPLARGLFHRMINESHALHPNDPLLMQVAMKYMPLKEAEVDGLKFMAGAGVKSVAELRAMPWQQVVAAYRKTTSDLLWTYVKDGYVLPRMFAETYAAGAQADVDELAGENLDENGAAPDTAFDYVVAGKGAKPASPPFLGLAGYQAYARKRYGAMADEFLKLYPATSDREVFDAANASIRDNQRVSPWMWAQVFTRGRTKPVFLYFFTKAPPGPQKDLVGVYHGADLRYTFNNPLPDWGADDRRVADLMSSYWANFARTGNPNGPGLPRWPAFDGTTEQVMELGHKFAPIPLADAAKVDFWKRFYASQPAH</sequence>
<evidence type="ECO:0000259" key="2">
    <source>
        <dbReference type="Pfam" id="PF00135"/>
    </source>
</evidence>
<name>A0A7X1KLI8_9SPHN</name>
<proteinExistence type="predicted"/>
<dbReference type="Gene3D" id="3.40.50.1820">
    <property type="entry name" value="alpha/beta hydrolase"/>
    <property type="match status" value="1"/>
</dbReference>
<dbReference type="PANTHER" id="PTHR11559">
    <property type="entry name" value="CARBOXYLESTERASE"/>
    <property type="match status" value="1"/>
</dbReference>
<dbReference type="Proteomes" id="UP000566813">
    <property type="component" value="Unassembled WGS sequence"/>
</dbReference>
<protein>
    <submittedName>
        <fullName evidence="3">Carboxylesterase family protein</fullName>
    </submittedName>
</protein>
<organism evidence="3 4">
    <name type="scientific">Novosphingobium flavum</name>
    <dbReference type="NCBI Taxonomy" id="1778672"/>
    <lineage>
        <taxon>Bacteria</taxon>
        <taxon>Pseudomonadati</taxon>
        <taxon>Pseudomonadota</taxon>
        <taxon>Alphaproteobacteria</taxon>
        <taxon>Sphingomonadales</taxon>
        <taxon>Sphingomonadaceae</taxon>
        <taxon>Novosphingobium</taxon>
    </lineage>
</organism>
<feature type="domain" description="Carboxylesterase type B" evidence="2">
    <location>
        <begin position="44"/>
        <end position="523"/>
    </location>
</feature>
<dbReference type="RefSeq" id="WP_185663533.1">
    <property type="nucleotide sequence ID" value="NZ_JACLAW010000004.1"/>
</dbReference>
<evidence type="ECO:0000313" key="4">
    <source>
        <dbReference type="Proteomes" id="UP000566813"/>
    </source>
</evidence>